<dbReference type="GO" id="GO:0046872">
    <property type="term" value="F:metal ion binding"/>
    <property type="evidence" value="ECO:0007669"/>
    <property type="project" value="UniProtKB-KW"/>
</dbReference>
<name>A0A5E4AK22_MARMO</name>
<dbReference type="Gene3D" id="3.40.50.1000">
    <property type="entry name" value="HAD superfamily/HAD-like"/>
    <property type="match status" value="1"/>
</dbReference>
<reference evidence="9" key="1">
    <citation type="submission" date="2019-04" db="EMBL/GenBank/DDBJ databases">
        <authorList>
            <person name="Alioto T."/>
            <person name="Alioto T."/>
        </authorList>
    </citation>
    <scope>NUCLEOTIDE SEQUENCE [LARGE SCALE GENOMIC DNA]</scope>
</reference>
<dbReference type="PANTHER" id="PTHR45630">
    <property type="entry name" value="CATION-TRANSPORTING ATPASE-RELATED"/>
    <property type="match status" value="1"/>
</dbReference>
<dbReference type="GO" id="GO:0006874">
    <property type="term" value="P:intracellular calcium ion homeostasis"/>
    <property type="evidence" value="ECO:0007669"/>
    <property type="project" value="TreeGrafter"/>
</dbReference>
<evidence type="ECO:0000256" key="6">
    <source>
        <dbReference type="ARBA" id="ARBA00022967"/>
    </source>
</evidence>
<keyword evidence="2" id="KW-0479">Metal-binding</keyword>
<feature type="region of interest" description="Disordered" evidence="7">
    <location>
        <begin position="74"/>
        <end position="116"/>
    </location>
</feature>
<organism evidence="9">
    <name type="scientific">Marmota monax</name>
    <name type="common">Woodchuck</name>
    <dbReference type="NCBI Taxonomy" id="9995"/>
    <lineage>
        <taxon>Eukaryota</taxon>
        <taxon>Metazoa</taxon>
        <taxon>Chordata</taxon>
        <taxon>Craniata</taxon>
        <taxon>Vertebrata</taxon>
        <taxon>Euteleostomi</taxon>
        <taxon>Mammalia</taxon>
        <taxon>Eutheria</taxon>
        <taxon>Euarchontoglires</taxon>
        <taxon>Glires</taxon>
        <taxon>Rodentia</taxon>
        <taxon>Sciuromorpha</taxon>
        <taxon>Sciuridae</taxon>
        <taxon>Xerinae</taxon>
        <taxon>Marmotini</taxon>
        <taxon>Marmota</taxon>
    </lineage>
</organism>
<dbReference type="PANTHER" id="PTHR45630:SF4">
    <property type="entry name" value="CATION-TRANSPORTING ATPASE 13A5-RELATED"/>
    <property type="match status" value="1"/>
</dbReference>
<dbReference type="AlphaFoldDB" id="A0A5E4AK22"/>
<evidence type="ECO:0000256" key="5">
    <source>
        <dbReference type="ARBA" id="ARBA00022842"/>
    </source>
</evidence>
<dbReference type="SUPFAM" id="SSF56784">
    <property type="entry name" value="HAD-like"/>
    <property type="match status" value="1"/>
</dbReference>
<dbReference type="GO" id="GO:0031902">
    <property type="term" value="C:late endosome membrane"/>
    <property type="evidence" value="ECO:0007669"/>
    <property type="project" value="TreeGrafter"/>
</dbReference>
<gene>
    <name evidence="8" type="ORF">GHT09_006834</name>
    <name evidence="9" type="ORF">MONAX_5E014910</name>
</gene>
<dbReference type="GO" id="GO:0140358">
    <property type="term" value="F:P-type transmembrane transporter activity"/>
    <property type="evidence" value="ECO:0007669"/>
    <property type="project" value="InterPro"/>
</dbReference>
<feature type="compositionally biased region" description="Polar residues" evidence="7">
    <location>
        <begin position="102"/>
        <end position="116"/>
    </location>
</feature>
<reference evidence="8" key="2">
    <citation type="submission" date="2020-08" db="EMBL/GenBank/DDBJ databases">
        <authorList>
            <person name="Shumante A."/>
            <person name="Zimin A.V."/>
            <person name="Puiu D."/>
            <person name="Salzberg S.L."/>
        </authorList>
    </citation>
    <scope>NUCLEOTIDE SEQUENCE</scope>
    <source>
        <strain evidence="8">WC2-LM</strain>
        <tissue evidence="8">Liver</tissue>
    </source>
</reference>
<dbReference type="GO" id="GO:0019829">
    <property type="term" value="F:ATPase-coupled monoatomic cation transmembrane transporter activity"/>
    <property type="evidence" value="ECO:0007669"/>
    <property type="project" value="TreeGrafter"/>
</dbReference>
<keyword evidence="4" id="KW-0067">ATP-binding</keyword>
<protein>
    <recommendedName>
        <fullName evidence="10">Cation-transporting P-type ATPase C-terminal domain-containing protein</fullName>
    </recommendedName>
</protein>
<dbReference type="InterPro" id="IPR006544">
    <property type="entry name" value="P-type_TPase_V"/>
</dbReference>
<dbReference type="EMBL" id="CABDUW010000084">
    <property type="protein sequence ID" value="VTJ57648.1"/>
    <property type="molecule type" value="Genomic_DNA"/>
</dbReference>
<evidence type="ECO:0000256" key="2">
    <source>
        <dbReference type="ARBA" id="ARBA00022723"/>
    </source>
</evidence>
<evidence type="ECO:0000256" key="1">
    <source>
        <dbReference type="ARBA" id="ARBA00004141"/>
    </source>
</evidence>
<dbReference type="InterPro" id="IPR036412">
    <property type="entry name" value="HAD-like_sf"/>
</dbReference>
<dbReference type="Proteomes" id="UP000662637">
    <property type="component" value="Unassembled WGS sequence"/>
</dbReference>
<dbReference type="InterPro" id="IPR023214">
    <property type="entry name" value="HAD_sf"/>
</dbReference>
<dbReference type="GO" id="GO:0005524">
    <property type="term" value="F:ATP binding"/>
    <property type="evidence" value="ECO:0007669"/>
    <property type="project" value="UniProtKB-KW"/>
</dbReference>
<evidence type="ECO:0000256" key="7">
    <source>
        <dbReference type="SAM" id="MobiDB-lite"/>
    </source>
</evidence>
<keyword evidence="6" id="KW-1278">Translocase</keyword>
<accession>A0A5E4AK22</accession>
<evidence type="ECO:0000256" key="3">
    <source>
        <dbReference type="ARBA" id="ARBA00022741"/>
    </source>
</evidence>
<dbReference type="EMBL" id="WJEC01008029">
    <property type="protein sequence ID" value="KAF7464430.1"/>
    <property type="molecule type" value="Genomic_DNA"/>
</dbReference>
<evidence type="ECO:0000313" key="9">
    <source>
        <dbReference type="EMBL" id="VTJ57648.1"/>
    </source>
</evidence>
<dbReference type="GO" id="GO:0015203">
    <property type="term" value="F:polyamine transmembrane transporter activity"/>
    <property type="evidence" value="ECO:0007669"/>
    <property type="project" value="TreeGrafter"/>
</dbReference>
<evidence type="ECO:0000313" key="8">
    <source>
        <dbReference type="EMBL" id="KAF7464430.1"/>
    </source>
</evidence>
<sequence>MENRLKKETKPVLKELSEARIRTVMITGDNLQTAITVAKNSEMIPPSSRVIIVEASEPEEHIPASVTWQLMENQEMGSGKKVSECEKPPGPGLVEDGLTPHSLISSGSHLSNGPSH</sequence>
<keyword evidence="5" id="KW-0460">Magnesium</keyword>
<evidence type="ECO:0008006" key="10">
    <source>
        <dbReference type="Google" id="ProtNLM"/>
    </source>
</evidence>
<proteinExistence type="predicted"/>
<comment type="subcellular location">
    <subcellularLocation>
        <location evidence="1">Membrane</location>
        <topology evidence="1">Multi-pass membrane protein</topology>
    </subcellularLocation>
</comment>
<evidence type="ECO:0000256" key="4">
    <source>
        <dbReference type="ARBA" id="ARBA00022840"/>
    </source>
</evidence>
<keyword evidence="3" id="KW-0547">Nucleotide-binding</keyword>